<proteinExistence type="predicted"/>
<name>A0A8S5PFN2_9CAUD</name>
<protein>
    <submittedName>
        <fullName evidence="1">Uncharacterized protein</fullName>
    </submittedName>
</protein>
<evidence type="ECO:0000313" key="1">
    <source>
        <dbReference type="EMBL" id="DAE05786.1"/>
    </source>
</evidence>
<dbReference type="EMBL" id="BK015417">
    <property type="protein sequence ID" value="DAE05786.1"/>
    <property type="molecule type" value="Genomic_DNA"/>
</dbReference>
<accession>A0A8S5PFN2</accession>
<reference evidence="1" key="1">
    <citation type="journal article" date="2021" name="Proc. Natl. Acad. Sci. U.S.A.">
        <title>A Catalog of Tens of Thousands of Viruses from Human Metagenomes Reveals Hidden Associations with Chronic Diseases.</title>
        <authorList>
            <person name="Tisza M.J."/>
            <person name="Buck C.B."/>
        </authorList>
    </citation>
    <scope>NUCLEOTIDE SEQUENCE</scope>
    <source>
        <strain evidence="1">CtrEg9</strain>
    </source>
</reference>
<sequence>MKHLYFSHVASASSVIYRSRWILTGANALSCGLPPRSSRRSLPSNHMGCSPCG</sequence>
<organism evidence="1">
    <name type="scientific">Siphoviridae sp. ctrEg9</name>
    <dbReference type="NCBI Taxonomy" id="2825688"/>
    <lineage>
        <taxon>Viruses</taxon>
        <taxon>Duplodnaviria</taxon>
        <taxon>Heunggongvirae</taxon>
        <taxon>Uroviricota</taxon>
        <taxon>Caudoviricetes</taxon>
    </lineage>
</organism>